<dbReference type="AlphaFoldDB" id="A0A3M7PC14"/>
<dbReference type="InterPro" id="IPR050271">
    <property type="entry name" value="UDP-glycosyltransferase"/>
</dbReference>
<dbReference type="PANTHER" id="PTHR48043">
    <property type="entry name" value="EG:EG0003.4 PROTEIN-RELATED"/>
    <property type="match status" value="1"/>
</dbReference>
<dbReference type="Gene3D" id="3.40.50.2000">
    <property type="entry name" value="Glycogen Phosphorylase B"/>
    <property type="match status" value="2"/>
</dbReference>
<dbReference type="SUPFAM" id="SSF53756">
    <property type="entry name" value="UDP-Glycosyltransferase/glycogen phosphorylase"/>
    <property type="match status" value="1"/>
</dbReference>
<dbReference type="GO" id="GO:0008194">
    <property type="term" value="F:UDP-glycosyltransferase activity"/>
    <property type="evidence" value="ECO:0007669"/>
    <property type="project" value="InterPro"/>
</dbReference>
<comment type="similarity">
    <text evidence="1">Belongs to the UDP-glycosyltransferase family.</text>
</comment>
<keyword evidence="3 4" id="KW-0808">Transferase</keyword>
<dbReference type="OrthoDB" id="5835829at2759"/>
<name>A0A3M7PC14_BRAPC</name>
<keyword evidence="2" id="KW-0328">Glycosyltransferase</keyword>
<dbReference type="EMBL" id="REGN01011993">
    <property type="protein sequence ID" value="RMZ96646.1"/>
    <property type="molecule type" value="Genomic_DNA"/>
</dbReference>
<dbReference type="STRING" id="10195.A0A3M7PC14"/>
<keyword evidence="5" id="KW-1185">Reference proteome</keyword>
<comment type="caution">
    <text evidence="4">The sequence shown here is derived from an EMBL/GenBank/DDBJ whole genome shotgun (WGS) entry which is preliminary data.</text>
</comment>
<protein>
    <submittedName>
        <fullName evidence="4">Glycosyl transferase</fullName>
    </submittedName>
</protein>
<dbReference type="InterPro" id="IPR002213">
    <property type="entry name" value="UDP_glucos_trans"/>
</dbReference>
<organism evidence="4 5">
    <name type="scientific">Brachionus plicatilis</name>
    <name type="common">Marine rotifer</name>
    <name type="synonym">Brachionus muelleri</name>
    <dbReference type="NCBI Taxonomy" id="10195"/>
    <lineage>
        <taxon>Eukaryota</taxon>
        <taxon>Metazoa</taxon>
        <taxon>Spiralia</taxon>
        <taxon>Gnathifera</taxon>
        <taxon>Rotifera</taxon>
        <taxon>Eurotatoria</taxon>
        <taxon>Monogononta</taxon>
        <taxon>Pseudotrocha</taxon>
        <taxon>Ploima</taxon>
        <taxon>Brachionidae</taxon>
        <taxon>Brachionus</taxon>
    </lineage>
</organism>
<dbReference type="PANTHER" id="PTHR48043:SF145">
    <property type="entry name" value="FI06409P-RELATED"/>
    <property type="match status" value="1"/>
</dbReference>
<reference evidence="4 5" key="1">
    <citation type="journal article" date="2018" name="Sci. Rep.">
        <title>Genomic signatures of local adaptation to the degree of environmental predictability in rotifers.</title>
        <authorList>
            <person name="Franch-Gras L."/>
            <person name="Hahn C."/>
            <person name="Garcia-Roger E.M."/>
            <person name="Carmona M.J."/>
            <person name="Serra M."/>
            <person name="Gomez A."/>
        </authorList>
    </citation>
    <scope>NUCLEOTIDE SEQUENCE [LARGE SCALE GENOMIC DNA]</scope>
    <source>
        <strain evidence="4">HYR1</strain>
    </source>
</reference>
<dbReference type="Proteomes" id="UP000276133">
    <property type="component" value="Unassembled WGS sequence"/>
</dbReference>
<gene>
    <name evidence="4" type="ORF">BpHYR1_047280</name>
</gene>
<proteinExistence type="inferred from homology"/>
<evidence type="ECO:0000256" key="2">
    <source>
        <dbReference type="ARBA" id="ARBA00022676"/>
    </source>
</evidence>
<accession>A0A3M7PC14</accession>
<evidence type="ECO:0000313" key="4">
    <source>
        <dbReference type="EMBL" id="RMZ96646.1"/>
    </source>
</evidence>
<dbReference type="Pfam" id="PF00201">
    <property type="entry name" value="UDPGT"/>
    <property type="match status" value="1"/>
</dbReference>
<evidence type="ECO:0000256" key="1">
    <source>
        <dbReference type="ARBA" id="ARBA00009995"/>
    </source>
</evidence>
<evidence type="ECO:0000313" key="5">
    <source>
        <dbReference type="Proteomes" id="UP000276133"/>
    </source>
</evidence>
<evidence type="ECO:0000256" key="3">
    <source>
        <dbReference type="ARBA" id="ARBA00022679"/>
    </source>
</evidence>
<sequence length="94" mass="10395">MNSSSEAIHYGVPIIGIPIKADQPLVAHRICEELKFGVRLDPFEINSTNLQNAISKILNDDSYSTNIKEMSKISKNSHGSSKAAELIFNFMNSN</sequence>